<keyword evidence="8" id="KW-1185">Reference proteome</keyword>
<evidence type="ECO:0000256" key="1">
    <source>
        <dbReference type="ARBA" id="ARBA00004202"/>
    </source>
</evidence>
<dbReference type="PANTHER" id="PTHR37316">
    <property type="entry name" value="TEICHOIC ACID GLYCEROL-PHOSPHATE PRIMASE"/>
    <property type="match status" value="1"/>
</dbReference>
<evidence type="ECO:0000256" key="2">
    <source>
        <dbReference type="ARBA" id="ARBA00010488"/>
    </source>
</evidence>
<reference evidence="7 8" key="1">
    <citation type="submission" date="2017-11" db="EMBL/GenBank/DDBJ databases">
        <title>Genomic Encyclopedia of Archaeal and Bacterial Type Strains, Phase II (KMG-II): From Individual Species to Whole Genera.</title>
        <authorList>
            <person name="Goeker M."/>
        </authorList>
    </citation>
    <scope>NUCLEOTIDE SEQUENCE [LARGE SCALE GENOMIC DNA]</scope>
    <source>
        <strain evidence="7 8">DSM 27393</strain>
    </source>
</reference>
<dbReference type="InterPro" id="IPR007554">
    <property type="entry name" value="Glycerophosphate_synth"/>
</dbReference>
<comment type="subcellular location">
    <subcellularLocation>
        <location evidence="1">Cell membrane</location>
        <topology evidence="1">Peripheral membrane protein</topology>
    </subcellularLocation>
</comment>
<dbReference type="InterPro" id="IPR051612">
    <property type="entry name" value="Teichoic_Acid_Biosynth"/>
</dbReference>
<keyword evidence="4 7" id="KW-0808">Transferase</keyword>
<dbReference type="Gene3D" id="3.40.50.12580">
    <property type="match status" value="2"/>
</dbReference>
<evidence type="ECO:0000313" key="7">
    <source>
        <dbReference type="EMBL" id="PJJ71648.1"/>
    </source>
</evidence>
<keyword evidence="5" id="KW-0777">Teichoic acid biosynthesis</keyword>
<dbReference type="Gene3D" id="3.40.50.11820">
    <property type="match status" value="2"/>
</dbReference>
<evidence type="ECO:0000256" key="4">
    <source>
        <dbReference type="ARBA" id="ARBA00022679"/>
    </source>
</evidence>
<sequence>MARFTFSAGNARKLVRLPLYGLGAVTTFLVPRSSRRWVVGSGIGVGEGALPLVRAVREHLPEVRVVWLAGDERELAEARAAGLEAAVKTSASGFRHTLRSKVLIVTHGFGDVNRYAVRGGFVVQLWHGIPLKRLHLDSPAALRVSFLPDHPLVRRLIARAYRTAGRQISLFPVASEPAARRIATAFGLPPERVRVTGDPRDDVLLRDTPAVRRERARDALASAVGELPDGAPVLLYAPTWRDGAPDPAVPTEAEWEAIGSALDELDAVLLVRSHPLGAGDYAVGADRFARIRMLGSDLLRDVTPVLPAVDVLITDYSSIAFDHALTDGSIVFFAPDAAQYATRRGLYRPYREFSGGHHHRDWAGTLDAVRAALSAPEDRHARRLADEHHDVRDGFATERVLAAILHGISEKLPATLPTPPEHPTARPEITAVEKRSDVPALVLHGRLNGRRPRTAAARGPRARVDGHLEVLDDGFRLEIPLRLSRWGSAPLPLPRGDYRLEFDDGEPLHRIRLLAAAPELHDEASRVEVVADDGGVVIRVAPPLADDERGRDAQRALERSYRRGRPTPRDAVFFESFYGQSASDNPRAIDAAIAQLSPGTRRYWSVVDLSVEVPDGATPILEGSREWWRVRGEARLLVVNDWLRKRYRPRAHQRVLQTWHGTMLKKLALDRPTSHWRQRIAVLRERARWDVLLAQNAYSERIFRRAYAFTGPIWCEGYPRNDVLATGDRAAVRRRLGVDADARVVLYAPTWRDDRTEMVDYVDLARFAAELDDDTVLLVRGHSRTLRYGRDLQGARLLDVTTYPDVADLLLATDVLVTDYSSVMFDWVATGRPIVFFTPDLAHYSEELRGFYFDLLAEAPGALTRTRAELLEGIRNAEAVAGEYAQRYAVWRERFTPHDDGGAAERIVRRLLADGTIG</sequence>
<dbReference type="InterPro" id="IPR043149">
    <property type="entry name" value="TagF_N"/>
</dbReference>
<protein>
    <submittedName>
        <fullName evidence="7">CDP-glycerol glycerophosphotransferase (TagB/SpsB family)</fullName>
    </submittedName>
</protein>
<dbReference type="Proteomes" id="UP000228758">
    <property type="component" value="Unassembled WGS sequence"/>
</dbReference>
<comment type="caution">
    <text evidence="7">The sequence shown here is derived from an EMBL/GenBank/DDBJ whole genome shotgun (WGS) entry which is preliminary data.</text>
</comment>
<name>A0A2M9CID4_9MICO</name>
<evidence type="ECO:0000313" key="8">
    <source>
        <dbReference type="Proteomes" id="UP000228758"/>
    </source>
</evidence>
<evidence type="ECO:0000256" key="6">
    <source>
        <dbReference type="ARBA" id="ARBA00023136"/>
    </source>
</evidence>
<proteinExistence type="inferred from homology"/>
<comment type="similarity">
    <text evidence="2">Belongs to the CDP-glycerol glycerophosphotransferase family.</text>
</comment>
<dbReference type="Pfam" id="PF04464">
    <property type="entry name" value="Glyphos_transf"/>
    <property type="match status" value="2"/>
</dbReference>
<organism evidence="7 8">
    <name type="scientific">Diaminobutyricimonas aerilata</name>
    <dbReference type="NCBI Taxonomy" id="1162967"/>
    <lineage>
        <taxon>Bacteria</taxon>
        <taxon>Bacillati</taxon>
        <taxon>Actinomycetota</taxon>
        <taxon>Actinomycetes</taxon>
        <taxon>Micrococcales</taxon>
        <taxon>Microbacteriaceae</taxon>
        <taxon>Diaminobutyricimonas</taxon>
    </lineage>
</organism>
<evidence type="ECO:0000256" key="3">
    <source>
        <dbReference type="ARBA" id="ARBA00022475"/>
    </source>
</evidence>
<dbReference type="GO" id="GO:0019350">
    <property type="term" value="P:teichoic acid biosynthetic process"/>
    <property type="evidence" value="ECO:0007669"/>
    <property type="project" value="UniProtKB-KW"/>
</dbReference>
<keyword evidence="3" id="KW-1003">Cell membrane</keyword>
<evidence type="ECO:0000256" key="5">
    <source>
        <dbReference type="ARBA" id="ARBA00022944"/>
    </source>
</evidence>
<dbReference type="PANTHER" id="PTHR37316:SF3">
    <property type="entry name" value="TEICHOIC ACID GLYCEROL-PHOSPHATE TRANSFERASE"/>
    <property type="match status" value="1"/>
</dbReference>
<dbReference type="RefSeq" id="WP_245866574.1">
    <property type="nucleotide sequence ID" value="NZ_PGFF01000001.1"/>
</dbReference>
<accession>A0A2M9CID4</accession>
<dbReference type="SUPFAM" id="SSF53756">
    <property type="entry name" value="UDP-Glycosyltransferase/glycogen phosphorylase"/>
    <property type="match status" value="2"/>
</dbReference>
<dbReference type="GO" id="GO:0005886">
    <property type="term" value="C:plasma membrane"/>
    <property type="evidence" value="ECO:0007669"/>
    <property type="project" value="UniProtKB-SubCell"/>
</dbReference>
<dbReference type="GO" id="GO:0047355">
    <property type="term" value="F:CDP-glycerol glycerophosphotransferase activity"/>
    <property type="evidence" value="ECO:0007669"/>
    <property type="project" value="InterPro"/>
</dbReference>
<dbReference type="AlphaFoldDB" id="A0A2M9CID4"/>
<dbReference type="InterPro" id="IPR043148">
    <property type="entry name" value="TagF_C"/>
</dbReference>
<keyword evidence="6" id="KW-0472">Membrane</keyword>
<dbReference type="EMBL" id="PGFF01000001">
    <property type="protein sequence ID" value="PJJ71648.1"/>
    <property type="molecule type" value="Genomic_DNA"/>
</dbReference>
<gene>
    <name evidence="7" type="ORF">CLV46_1199</name>
</gene>